<dbReference type="Proteomes" id="UP000078003">
    <property type="component" value="Unassembled WGS sequence"/>
</dbReference>
<protein>
    <submittedName>
        <fullName evidence="2">Alpha/beta hydrolase</fullName>
    </submittedName>
</protein>
<comment type="caution">
    <text evidence="2">The sequence shown here is derived from an EMBL/GenBank/DDBJ whole genome shotgun (WGS) entry which is preliminary data.</text>
</comment>
<dbReference type="PANTHER" id="PTHR42103">
    <property type="entry name" value="ALPHA/BETA-HYDROLASES SUPERFAMILY PROTEIN"/>
    <property type="match status" value="1"/>
</dbReference>
<dbReference type="Gene3D" id="3.40.50.1820">
    <property type="entry name" value="alpha/beta hydrolase"/>
    <property type="match status" value="1"/>
</dbReference>
<dbReference type="SUPFAM" id="SSF53474">
    <property type="entry name" value="alpha/beta-Hydrolases"/>
    <property type="match status" value="1"/>
</dbReference>
<dbReference type="InterPro" id="IPR022742">
    <property type="entry name" value="Hydrolase_4"/>
</dbReference>
<organism evidence="2 3">
    <name type="scientific">Eikenella corrodens</name>
    <dbReference type="NCBI Taxonomy" id="539"/>
    <lineage>
        <taxon>Bacteria</taxon>
        <taxon>Pseudomonadati</taxon>
        <taxon>Pseudomonadota</taxon>
        <taxon>Betaproteobacteria</taxon>
        <taxon>Neisseriales</taxon>
        <taxon>Neisseriaceae</taxon>
        <taxon>Eikenella</taxon>
    </lineage>
</organism>
<dbReference type="EMBL" id="LXSF01000012">
    <property type="protein sequence ID" value="OAM15197.1"/>
    <property type="molecule type" value="Genomic_DNA"/>
</dbReference>
<accession>A0A1A9RB87</accession>
<evidence type="ECO:0000313" key="2">
    <source>
        <dbReference type="EMBL" id="OAM15197.1"/>
    </source>
</evidence>
<dbReference type="RefSeq" id="WP_064104629.1">
    <property type="nucleotide sequence ID" value="NZ_LXSF01000012.1"/>
</dbReference>
<feature type="domain" description="Serine aminopeptidase S33" evidence="1">
    <location>
        <begin position="40"/>
        <end position="140"/>
    </location>
</feature>
<dbReference type="GO" id="GO:0016787">
    <property type="term" value="F:hydrolase activity"/>
    <property type="evidence" value="ECO:0007669"/>
    <property type="project" value="UniProtKB-KW"/>
</dbReference>
<dbReference type="PANTHER" id="PTHR42103:SF2">
    <property type="entry name" value="AB HYDROLASE-1 DOMAIN-CONTAINING PROTEIN"/>
    <property type="match status" value="1"/>
</dbReference>
<dbReference type="AlphaFoldDB" id="A0A1A9RB87"/>
<dbReference type="Pfam" id="PF12146">
    <property type="entry name" value="Hydrolase_4"/>
    <property type="match status" value="1"/>
</dbReference>
<evidence type="ECO:0000259" key="1">
    <source>
        <dbReference type="Pfam" id="PF12146"/>
    </source>
</evidence>
<sequence length="211" mass="22897">MLAPQHLLWIDGPAGRLHTIYLPPEAPERGVAIINHPNPLHGGTFTNKVIQTAAKVYARLGFHCYLPNLRGVGESEGEHDYGRGETDDCLAVIDYAQSQHPHAAQLIISGFSFGGYVSLFAAQQRRPDALVLLGPAVGMYEVPAAQATDPAHTLVIHGEIDEVVPLANALSWAAPQDIPVVVLPQSSHFFHGKLIPLRDTLLRFVPGMLEK</sequence>
<dbReference type="InterPro" id="IPR029058">
    <property type="entry name" value="AB_hydrolase_fold"/>
</dbReference>
<reference evidence="3" key="1">
    <citation type="submission" date="2016-05" db="EMBL/GenBank/DDBJ databases">
        <title>Draft genome of Corynebacterium afermentans subsp. afermentans LCDC 88199T.</title>
        <authorList>
            <person name="Bernier A.-M."/>
            <person name="Bernard K."/>
        </authorList>
    </citation>
    <scope>NUCLEOTIDE SEQUENCE [LARGE SCALE GENOMIC DNA]</scope>
    <source>
        <strain evidence="3">NML01-0328</strain>
    </source>
</reference>
<gene>
    <name evidence="2" type="ORF">A7P85_08395</name>
</gene>
<evidence type="ECO:0000313" key="3">
    <source>
        <dbReference type="Proteomes" id="UP000078003"/>
    </source>
</evidence>
<proteinExistence type="predicted"/>
<name>A0A1A9RB87_EIKCO</name>
<keyword evidence="2" id="KW-0378">Hydrolase</keyword>